<feature type="compositionally biased region" description="Basic and acidic residues" evidence="1">
    <location>
        <begin position="218"/>
        <end position="234"/>
    </location>
</feature>
<gene>
    <name evidence="2" type="ORF">Rhopal_003665-T1</name>
</gene>
<accession>A0AAV5GPQ7</accession>
<organism evidence="2 3">
    <name type="scientific">Rhodotorula paludigena</name>
    <dbReference type="NCBI Taxonomy" id="86838"/>
    <lineage>
        <taxon>Eukaryota</taxon>
        <taxon>Fungi</taxon>
        <taxon>Dikarya</taxon>
        <taxon>Basidiomycota</taxon>
        <taxon>Pucciniomycotina</taxon>
        <taxon>Microbotryomycetes</taxon>
        <taxon>Sporidiobolales</taxon>
        <taxon>Sporidiobolaceae</taxon>
        <taxon>Rhodotorula</taxon>
    </lineage>
</organism>
<feature type="compositionally biased region" description="Polar residues" evidence="1">
    <location>
        <begin position="1"/>
        <end position="10"/>
    </location>
</feature>
<evidence type="ECO:0000313" key="3">
    <source>
        <dbReference type="Proteomes" id="UP001342314"/>
    </source>
</evidence>
<sequence length="403" mass="42959">MAPTTSSSLHRQLAHPYSRDSLRRSTRTRRAAPSLYPAADETGTTSTTATTAAPAWGTRTKRSRSDKDDSTSNVEISDKVPPRRSKRAKTSSLAVNKRKAEDNPGFTVSGDEEETTSARPKTNKRARLSLVQTDSPHPAPARGAPAPDADEDDFSNFCRDETDDLMREHASPAGSKLSGGSTSNAEAEVSTRRAWKLSSKVQATPGSSSSTTRSVKRKHEDEQESKTLDEDKHPSPSQAKRARSQATPILDLTAEETEEEVDVSDDRSEEDGDRAAASPAPEVAAAPTHYFMTISASGSVNLDTDDQAAAARFDALRRDGRIHHGNALEFAQSYRDNMHRAPTAFQPAPATPLAAGALADIWPDAAAVDRFAGLSGFGSFGAFDAFHSSHGAAGFGAGLPDGL</sequence>
<evidence type="ECO:0000256" key="1">
    <source>
        <dbReference type="SAM" id="MobiDB-lite"/>
    </source>
</evidence>
<dbReference type="EMBL" id="BQKY01000007">
    <property type="protein sequence ID" value="GJN90653.1"/>
    <property type="molecule type" value="Genomic_DNA"/>
</dbReference>
<feature type="compositionally biased region" description="Low complexity" evidence="1">
    <location>
        <begin position="31"/>
        <end position="58"/>
    </location>
</feature>
<evidence type="ECO:0008006" key="4">
    <source>
        <dbReference type="Google" id="ProtNLM"/>
    </source>
</evidence>
<name>A0AAV5GPQ7_9BASI</name>
<evidence type="ECO:0000313" key="2">
    <source>
        <dbReference type="EMBL" id="GJN90653.1"/>
    </source>
</evidence>
<proteinExistence type="predicted"/>
<feature type="compositionally biased region" description="Acidic residues" evidence="1">
    <location>
        <begin position="253"/>
        <end position="272"/>
    </location>
</feature>
<protein>
    <recommendedName>
        <fullName evidence="4">Proteophosphoglycan ppg4</fullName>
    </recommendedName>
</protein>
<comment type="caution">
    <text evidence="2">The sequence shown here is derived from an EMBL/GenBank/DDBJ whole genome shotgun (WGS) entry which is preliminary data.</text>
</comment>
<feature type="compositionally biased region" description="Basic and acidic residues" evidence="1">
    <location>
        <begin position="63"/>
        <end position="81"/>
    </location>
</feature>
<dbReference type="Proteomes" id="UP001342314">
    <property type="component" value="Unassembled WGS sequence"/>
</dbReference>
<dbReference type="AlphaFoldDB" id="A0AAV5GPQ7"/>
<keyword evidence="3" id="KW-1185">Reference proteome</keyword>
<reference evidence="2 3" key="1">
    <citation type="submission" date="2021-12" db="EMBL/GenBank/DDBJ databases">
        <title>High titer production of polyol ester of fatty acids by Rhodotorula paludigena BS15 towards product separation-free biomass refinery.</title>
        <authorList>
            <person name="Mano J."/>
            <person name="Ono H."/>
            <person name="Tanaka T."/>
            <person name="Naito K."/>
            <person name="Sushida H."/>
            <person name="Ike M."/>
            <person name="Tokuyasu K."/>
            <person name="Kitaoka M."/>
        </authorList>
    </citation>
    <scope>NUCLEOTIDE SEQUENCE [LARGE SCALE GENOMIC DNA]</scope>
    <source>
        <strain evidence="2 3">BS15</strain>
    </source>
</reference>
<feature type="compositionally biased region" description="Basic and acidic residues" evidence="1">
    <location>
        <begin position="158"/>
        <end position="170"/>
    </location>
</feature>
<feature type="region of interest" description="Disordered" evidence="1">
    <location>
        <begin position="1"/>
        <end position="281"/>
    </location>
</feature>